<protein>
    <submittedName>
        <fullName evidence="2">Uncharacterized protein</fullName>
    </submittedName>
</protein>
<reference evidence="3" key="1">
    <citation type="journal article" date="2019" name="Int. J. Syst. Evol. Microbiol.">
        <title>The Global Catalogue of Microorganisms (GCM) 10K type strain sequencing project: providing services to taxonomists for standard genome sequencing and annotation.</title>
        <authorList>
            <consortium name="The Broad Institute Genomics Platform"/>
            <consortium name="The Broad Institute Genome Sequencing Center for Infectious Disease"/>
            <person name="Wu L."/>
            <person name="Ma J."/>
        </authorList>
    </citation>
    <scope>NUCLEOTIDE SEQUENCE [LARGE SCALE GENOMIC DNA]</scope>
    <source>
        <strain evidence="3">CGMCC 1.15644</strain>
    </source>
</reference>
<keyword evidence="1" id="KW-0472">Membrane</keyword>
<proteinExistence type="predicted"/>
<evidence type="ECO:0000313" key="3">
    <source>
        <dbReference type="Proteomes" id="UP000622648"/>
    </source>
</evidence>
<feature type="transmembrane region" description="Helical" evidence="1">
    <location>
        <begin position="104"/>
        <end position="122"/>
    </location>
</feature>
<keyword evidence="1" id="KW-1133">Transmembrane helix</keyword>
<organism evidence="2 3">
    <name type="scientific">Pedobacter psychrotolerans</name>
    <dbReference type="NCBI Taxonomy" id="1843235"/>
    <lineage>
        <taxon>Bacteria</taxon>
        <taxon>Pseudomonadati</taxon>
        <taxon>Bacteroidota</taxon>
        <taxon>Sphingobacteriia</taxon>
        <taxon>Sphingobacteriales</taxon>
        <taxon>Sphingobacteriaceae</taxon>
        <taxon>Pedobacter</taxon>
    </lineage>
</organism>
<keyword evidence="3" id="KW-1185">Reference proteome</keyword>
<accession>A0ABQ1SSK0</accession>
<evidence type="ECO:0000313" key="2">
    <source>
        <dbReference type="EMBL" id="GGE53928.1"/>
    </source>
</evidence>
<feature type="transmembrane region" description="Helical" evidence="1">
    <location>
        <begin position="21"/>
        <end position="40"/>
    </location>
</feature>
<gene>
    <name evidence="2" type="ORF">GCM10011413_20370</name>
</gene>
<name>A0ABQ1SSK0_9SPHI</name>
<dbReference type="EMBL" id="BMJO01000003">
    <property type="protein sequence ID" value="GGE53928.1"/>
    <property type="molecule type" value="Genomic_DNA"/>
</dbReference>
<keyword evidence="1" id="KW-0812">Transmembrane</keyword>
<dbReference type="Proteomes" id="UP000622648">
    <property type="component" value="Unassembled WGS sequence"/>
</dbReference>
<comment type="caution">
    <text evidence="2">The sequence shown here is derived from an EMBL/GenBank/DDBJ whole genome shotgun (WGS) entry which is preliminary data.</text>
</comment>
<sequence length="165" mass="19038">MIKISKMESHSKIGIEQFSKPLYIINGICLTMSIWFTYKHYFYNDGKGIDDIFYMLSIFTLHSFFGLIALTKVGDGKVYKNWLIIVNVFILLSVIFVEKELIKGGFYIVIIPFIAYCVPQFLKNRETIVNFMKVSFICAFITSILPIFSFIMSIISLIINIINPS</sequence>
<evidence type="ECO:0000256" key="1">
    <source>
        <dbReference type="SAM" id="Phobius"/>
    </source>
</evidence>
<feature type="transmembrane region" description="Helical" evidence="1">
    <location>
        <begin position="134"/>
        <end position="162"/>
    </location>
</feature>
<feature type="transmembrane region" description="Helical" evidence="1">
    <location>
        <begin position="82"/>
        <end position="98"/>
    </location>
</feature>
<feature type="transmembrane region" description="Helical" evidence="1">
    <location>
        <begin position="52"/>
        <end position="70"/>
    </location>
</feature>